<proteinExistence type="predicted"/>
<organism evidence="1 2">
    <name type="scientific">Cucumis sativus</name>
    <name type="common">Cucumber</name>
    <dbReference type="NCBI Taxonomy" id="3659"/>
    <lineage>
        <taxon>Eukaryota</taxon>
        <taxon>Viridiplantae</taxon>
        <taxon>Streptophyta</taxon>
        <taxon>Embryophyta</taxon>
        <taxon>Tracheophyta</taxon>
        <taxon>Spermatophyta</taxon>
        <taxon>Magnoliopsida</taxon>
        <taxon>eudicotyledons</taxon>
        <taxon>Gunneridae</taxon>
        <taxon>Pentapetalae</taxon>
        <taxon>rosids</taxon>
        <taxon>fabids</taxon>
        <taxon>Cucurbitales</taxon>
        <taxon>Cucurbitaceae</taxon>
        <taxon>Benincaseae</taxon>
        <taxon>Cucumis</taxon>
    </lineage>
</organism>
<dbReference type="EMBL" id="CM002927">
    <property type="protein sequence ID" value="KGN47520.1"/>
    <property type="molecule type" value="Genomic_DNA"/>
</dbReference>
<evidence type="ECO:0000313" key="1">
    <source>
        <dbReference type="EMBL" id="KGN47520.1"/>
    </source>
</evidence>
<reference evidence="1 2" key="2">
    <citation type="journal article" date="2009" name="PLoS ONE">
        <title>An integrated genetic and cytogenetic map of the cucumber genome.</title>
        <authorList>
            <person name="Ren Y."/>
            <person name="Zhang Z."/>
            <person name="Liu J."/>
            <person name="Staub J.E."/>
            <person name="Han Y."/>
            <person name="Cheng Z."/>
            <person name="Li X."/>
            <person name="Lu J."/>
            <person name="Miao H."/>
            <person name="Kang H."/>
            <person name="Xie B."/>
            <person name="Gu X."/>
            <person name="Wang X."/>
            <person name="Du Y."/>
            <person name="Jin W."/>
            <person name="Huang S."/>
        </authorList>
    </citation>
    <scope>NUCLEOTIDE SEQUENCE [LARGE SCALE GENOMIC DNA]</scope>
    <source>
        <strain evidence="2">cv. 9930</strain>
    </source>
</reference>
<name>A0A0A0KCX7_CUCSA</name>
<accession>A0A0A0KCX7</accession>
<dbReference type="AlphaFoldDB" id="A0A0A0KCX7"/>
<reference evidence="1 2" key="4">
    <citation type="journal article" date="2011" name="BMC Genomics">
        <title>RNA-Seq improves annotation of protein-coding genes in the cucumber genome.</title>
        <authorList>
            <person name="Li Z."/>
            <person name="Zhang Z."/>
            <person name="Yan P."/>
            <person name="Huang S."/>
            <person name="Fei Z."/>
            <person name="Lin K."/>
        </authorList>
    </citation>
    <scope>NUCLEOTIDE SEQUENCE [LARGE SCALE GENOMIC DNA]</scope>
    <source>
        <strain evidence="2">cv. 9930</strain>
    </source>
</reference>
<gene>
    <name evidence="1" type="ORF">Csa_6G355390</name>
</gene>
<sequence>MGIRIFCYLRKERLLSLFHCPFSLFPDYSPSSALLSSCVFLPAICYLSCLCPIPSPGCLLFLPSELAFLSKLSQFSSCPLFFLYNWAVLARASY</sequence>
<evidence type="ECO:0000313" key="2">
    <source>
        <dbReference type="Proteomes" id="UP000029981"/>
    </source>
</evidence>
<reference evidence="1 2" key="3">
    <citation type="journal article" date="2010" name="BMC Genomics">
        <title>Transcriptome sequencing and comparative analysis of cucumber flowers with different sex types.</title>
        <authorList>
            <person name="Guo S."/>
            <person name="Zheng Y."/>
            <person name="Joung J.G."/>
            <person name="Liu S."/>
            <person name="Zhang Z."/>
            <person name="Crasta O.R."/>
            <person name="Sobral B.W."/>
            <person name="Xu Y."/>
            <person name="Huang S."/>
            <person name="Fei Z."/>
        </authorList>
    </citation>
    <scope>NUCLEOTIDE SEQUENCE [LARGE SCALE GENOMIC DNA]</scope>
    <source>
        <strain evidence="2">cv. 9930</strain>
    </source>
</reference>
<dbReference type="Proteomes" id="UP000029981">
    <property type="component" value="Chromosome 6"/>
</dbReference>
<dbReference type="Gramene" id="KGN47520">
    <property type="protein sequence ID" value="KGN47520"/>
    <property type="gene ID" value="Csa_6G355390"/>
</dbReference>
<reference evidence="1 2" key="1">
    <citation type="journal article" date="2009" name="Nat. Genet.">
        <title>The genome of the cucumber, Cucumis sativus L.</title>
        <authorList>
            <person name="Huang S."/>
            <person name="Li R."/>
            <person name="Zhang Z."/>
            <person name="Li L."/>
            <person name="Gu X."/>
            <person name="Fan W."/>
            <person name="Lucas W.J."/>
            <person name="Wang X."/>
            <person name="Xie B."/>
            <person name="Ni P."/>
            <person name="Ren Y."/>
            <person name="Zhu H."/>
            <person name="Li J."/>
            <person name="Lin K."/>
            <person name="Jin W."/>
            <person name="Fei Z."/>
            <person name="Li G."/>
            <person name="Staub J."/>
            <person name="Kilian A."/>
            <person name="van der Vossen E.A."/>
            <person name="Wu Y."/>
            <person name="Guo J."/>
            <person name="He J."/>
            <person name="Jia Z."/>
            <person name="Ren Y."/>
            <person name="Tian G."/>
            <person name="Lu Y."/>
            <person name="Ruan J."/>
            <person name="Qian W."/>
            <person name="Wang M."/>
            <person name="Huang Q."/>
            <person name="Li B."/>
            <person name="Xuan Z."/>
            <person name="Cao J."/>
            <person name="Asan"/>
            <person name="Wu Z."/>
            <person name="Zhang J."/>
            <person name="Cai Q."/>
            <person name="Bai Y."/>
            <person name="Zhao B."/>
            <person name="Han Y."/>
            <person name="Li Y."/>
            <person name="Li X."/>
            <person name="Wang S."/>
            <person name="Shi Q."/>
            <person name="Liu S."/>
            <person name="Cho W.K."/>
            <person name="Kim J.Y."/>
            <person name="Xu Y."/>
            <person name="Heller-Uszynska K."/>
            <person name="Miao H."/>
            <person name="Cheng Z."/>
            <person name="Zhang S."/>
            <person name="Wu J."/>
            <person name="Yang Y."/>
            <person name="Kang H."/>
            <person name="Li M."/>
            <person name="Liang H."/>
            <person name="Ren X."/>
            <person name="Shi Z."/>
            <person name="Wen M."/>
            <person name="Jian M."/>
            <person name="Yang H."/>
            <person name="Zhang G."/>
            <person name="Yang Z."/>
            <person name="Chen R."/>
            <person name="Liu S."/>
            <person name="Li J."/>
            <person name="Ma L."/>
            <person name="Liu H."/>
            <person name="Zhou Y."/>
            <person name="Zhao J."/>
            <person name="Fang X."/>
            <person name="Li G."/>
            <person name="Fang L."/>
            <person name="Li Y."/>
            <person name="Liu D."/>
            <person name="Zheng H."/>
            <person name="Zhang Y."/>
            <person name="Qin N."/>
            <person name="Li Z."/>
            <person name="Yang G."/>
            <person name="Yang S."/>
            <person name="Bolund L."/>
            <person name="Kristiansen K."/>
            <person name="Zheng H."/>
            <person name="Li S."/>
            <person name="Zhang X."/>
            <person name="Yang H."/>
            <person name="Wang J."/>
            <person name="Sun R."/>
            <person name="Zhang B."/>
            <person name="Jiang S."/>
            <person name="Wang J."/>
            <person name="Du Y."/>
            <person name="Li S."/>
        </authorList>
    </citation>
    <scope>NUCLEOTIDE SEQUENCE [LARGE SCALE GENOMIC DNA]</scope>
    <source>
        <strain evidence="2">cv. 9930</strain>
    </source>
</reference>
<keyword evidence="2" id="KW-1185">Reference proteome</keyword>
<protein>
    <submittedName>
        <fullName evidence="1">Uncharacterized protein</fullName>
    </submittedName>
</protein>